<sequence>MMPRVVPGRVNVPPKGLPLFMGNPVGMEAGGASPLRGWGKTGVRRDLLRGSKKQEATREARGATTWSLPQRNGTVRRHPLCDNRVQSGQVVRIAEQ</sequence>
<dbReference type="EMBL" id="OCYT01000132">
    <property type="protein sequence ID" value="SON86147.1"/>
    <property type="molecule type" value="Genomic_DNA"/>
</dbReference>
<dbReference type="Proteomes" id="UP000234166">
    <property type="component" value="Unassembled WGS sequence"/>
</dbReference>
<feature type="region of interest" description="Disordered" evidence="1">
    <location>
        <begin position="50"/>
        <end position="76"/>
    </location>
</feature>
<dbReference type="AlphaFoldDB" id="A0AB38E3C7"/>
<protein>
    <submittedName>
        <fullName evidence="3">Uncharacterized protein</fullName>
    </submittedName>
</protein>
<comment type="caution">
    <text evidence="3">The sequence shown here is derived from an EMBL/GenBank/DDBJ whole genome shotgun (WGS) entry which is preliminary data.</text>
</comment>
<feature type="compositionally biased region" description="Basic and acidic residues" evidence="1">
    <location>
        <begin position="50"/>
        <end position="61"/>
    </location>
</feature>
<evidence type="ECO:0000313" key="4">
    <source>
        <dbReference type="Proteomes" id="UP000234166"/>
    </source>
</evidence>
<evidence type="ECO:0000313" key="5">
    <source>
        <dbReference type="Proteomes" id="UP000234181"/>
    </source>
</evidence>
<keyword evidence="5" id="KW-1185">Reference proteome</keyword>
<reference evidence="4 5" key="1">
    <citation type="submission" date="2017-10" db="EMBL/GenBank/DDBJ databases">
        <authorList>
            <person name="Regsiter A."/>
            <person name="William W."/>
        </authorList>
    </citation>
    <scope>NUCLEOTIDE SEQUENCE [LARGE SCALE GENOMIC DNA]</scope>
    <source>
        <strain evidence="2 5">CFBP6984</strain>
        <strain evidence="3 4">CFBP7430</strain>
    </source>
</reference>
<proteinExistence type="predicted"/>
<accession>A0AB38E3C7</accession>
<evidence type="ECO:0000256" key="1">
    <source>
        <dbReference type="SAM" id="MobiDB-lite"/>
    </source>
</evidence>
<evidence type="ECO:0000313" key="2">
    <source>
        <dbReference type="EMBL" id="SON86147.1"/>
    </source>
</evidence>
<dbReference type="EMBL" id="OCYS01000126">
    <property type="protein sequence ID" value="SON92052.1"/>
    <property type="molecule type" value="Genomic_DNA"/>
</dbReference>
<dbReference type="Proteomes" id="UP000234181">
    <property type="component" value="Unassembled WGS sequence"/>
</dbReference>
<organism evidence="3 4">
    <name type="scientific">Xanthomonas campestris pv. phaseoli</name>
    <dbReference type="NCBI Taxonomy" id="317013"/>
    <lineage>
        <taxon>Bacteria</taxon>
        <taxon>Pseudomonadati</taxon>
        <taxon>Pseudomonadota</taxon>
        <taxon>Gammaproteobacteria</taxon>
        <taxon>Lysobacterales</taxon>
        <taxon>Lysobacteraceae</taxon>
        <taxon>Xanthomonas</taxon>
    </lineage>
</organism>
<name>A0AB38E3C7_XANCH</name>
<evidence type="ECO:0000313" key="3">
    <source>
        <dbReference type="EMBL" id="SON92052.1"/>
    </source>
</evidence>
<feature type="compositionally biased region" description="Polar residues" evidence="1">
    <location>
        <begin position="64"/>
        <end position="73"/>
    </location>
</feature>
<gene>
    <name evidence="2" type="ORF">XAP6984_730018</name>
    <name evidence="3" type="ORF">XAP7430_690018</name>
</gene>